<accession>A0A543IQ33</accession>
<dbReference type="InterPro" id="IPR015797">
    <property type="entry name" value="NUDIX_hydrolase-like_dom_sf"/>
</dbReference>
<dbReference type="PANTHER" id="PTHR43046">
    <property type="entry name" value="GDP-MANNOSE MANNOSYL HYDROLASE"/>
    <property type="match status" value="1"/>
</dbReference>
<comment type="similarity">
    <text evidence="2 5">Belongs to the Nudix hydrolase family.</text>
</comment>
<evidence type="ECO:0000256" key="5">
    <source>
        <dbReference type="RuleBase" id="RU003476"/>
    </source>
</evidence>
<evidence type="ECO:0000256" key="6">
    <source>
        <dbReference type="SAM" id="MobiDB-lite"/>
    </source>
</evidence>
<dbReference type="EMBL" id="VFPQ01000002">
    <property type="protein sequence ID" value="TQM72687.1"/>
    <property type="molecule type" value="Genomic_DNA"/>
</dbReference>
<dbReference type="Gene3D" id="3.90.79.10">
    <property type="entry name" value="Nucleoside Triphosphate Pyrophosphohydrolase"/>
    <property type="match status" value="1"/>
</dbReference>
<evidence type="ECO:0000313" key="8">
    <source>
        <dbReference type="EMBL" id="TQM72687.1"/>
    </source>
</evidence>
<dbReference type="SUPFAM" id="SSF55811">
    <property type="entry name" value="Nudix"/>
    <property type="match status" value="1"/>
</dbReference>
<keyword evidence="4" id="KW-0460">Magnesium</keyword>
<feature type="domain" description="Nudix hydrolase" evidence="7">
    <location>
        <begin position="27"/>
        <end position="155"/>
    </location>
</feature>
<organism evidence="8 9">
    <name type="scientific">Thermopolyspora flexuosa</name>
    <dbReference type="NCBI Taxonomy" id="103836"/>
    <lineage>
        <taxon>Bacteria</taxon>
        <taxon>Bacillati</taxon>
        <taxon>Actinomycetota</taxon>
        <taxon>Actinomycetes</taxon>
        <taxon>Streptosporangiales</taxon>
        <taxon>Streptosporangiaceae</taxon>
        <taxon>Thermopolyspora</taxon>
    </lineage>
</organism>
<evidence type="ECO:0000259" key="7">
    <source>
        <dbReference type="PROSITE" id="PS51462"/>
    </source>
</evidence>
<comment type="caution">
    <text evidence="8">The sequence shown here is derived from an EMBL/GenBank/DDBJ whole genome shotgun (WGS) entry which is preliminary data.</text>
</comment>
<protein>
    <submittedName>
        <fullName evidence="8">ADP-ribose pyrophosphatase YjhB (NUDIX family)</fullName>
    </submittedName>
</protein>
<dbReference type="Proteomes" id="UP000319213">
    <property type="component" value="Unassembled WGS sequence"/>
</dbReference>
<evidence type="ECO:0000256" key="2">
    <source>
        <dbReference type="ARBA" id="ARBA00005582"/>
    </source>
</evidence>
<dbReference type="PRINTS" id="PR00502">
    <property type="entry name" value="NUDIXFAMILY"/>
</dbReference>
<dbReference type="AlphaFoldDB" id="A0A543IQ33"/>
<dbReference type="OrthoDB" id="4247482at2"/>
<dbReference type="PROSITE" id="PS51462">
    <property type="entry name" value="NUDIX"/>
    <property type="match status" value="1"/>
</dbReference>
<evidence type="ECO:0000256" key="3">
    <source>
        <dbReference type="ARBA" id="ARBA00022801"/>
    </source>
</evidence>
<dbReference type="InterPro" id="IPR000086">
    <property type="entry name" value="NUDIX_hydrolase_dom"/>
</dbReference>
<dbReference type="Pfam" id="PF00293">
    <property type="entry name" value="NUDIX"/>
    <property type="match status" value="1"/>
</dbReference>
<evidence type="ECO:0000313" key="9">
    <source>
        <dbReference type="Proteomes" id="UP000319213"/>
    </source>
</evidence>
<gene>
    <name evidence="8" type="ORF">FHX40_4840</name>
</gene>
<evidence type="ECO:0000256" key="4">
    <source>
        <dbReference type="ARBA" id="ARBA00022842"/>
    </source>
</evidence>
<dbReference type="CDD" id="cd18876">
    <property type="entry name" value="NUDIX_Hydrolase"/>
    <property type="match status" value="1"/>
</dbReference>
<keyword evidence="3 5" id="KW-0378">Hydrolase</keyword>
<evidence type="ECO:0000256" key="1">
    <source>
        <dbReference type="ARBA" id="ARBA00001946"/>
    </source>
</evidence>
<keyword evidence="9" id="KW-1185">Reference proteome</keyword>
<proteinExistence type="inferred from homology"/>
<sequence>MADDARGNDSRDGRFSDTDAYYAGLDKVLVGTGAFLTDPSGRVLLVKPNYVDHWGWPGGHVDAGETPEAACAREIREELGITPPVGRLLVVHWVPVLPRRPYPLVHFLFDCGVVHDAGSIVLQEEELDGFGFFTPDEADRMMPPYLVHRLRTAIEARREGGTAYLSPSPAQAVRRGAAGR</sequence>
<dbReference type="InterPro" id="IPR020476">
    <property type="entry name" value="Nudix_hydrolase"/>
</dbReference>
<comment type="cofactor">
    <cofactor evidence="1">
        <name>Mg(2+)</name>
        <dbReference type="ChEBI" id="CHEBI:18420"/>
    </cofactor>
</comment>
<dbReference type="PANTHER" id="PTHR43046:SF12">
    <property type="entry name" value="GDP-MANNOSE MANNOSYL HYDROLASE"/>
    <property type="match status" value="1"/>
</dbReference>
<dbReference type="GO" id="GO:0016787">
    <property type="term" value="F:hydrolase activity"/>
    <property type="evidence" value="ECO:0007669"/>
    <property type="project" value="UniProtKB-KW"/>
</dbReference>
<reference evidence="8 9" key="1">
    <citation type="submission" date="2019-06" db="EMBL/GenBank/DDBJ databases">
        <title>Sequencing the genomes of 1000 actinobacteria strains.</title>
        <authorList>
            <person name="Klenk H.-P."/>
        </authorList>
    </citation>
    <scope>NUCLEOTIDE SEQUENCE [LARGE SCALE GENOMIC DNA]</scope>
    <source>
        <strain evidence="8 9">DSM 43186</strain>
    </source>
</reference>
<name>A0A543IQ33_9ACTN</name>
<dbReference type="PROSITE" id="PS00893">
    <property type="entry name" value="NUDIX_BOX"/>
    <property type="match status" value="1"/>
</dbReference>
<dbReference type="InterPro" id="IPR020084">
    <property type="entry name" value="NUDIX_hydrolase_CS"/>
</dbReference>
<feature type="region of interest" description="Disordered" evidence="6">
    <location>
        <begin position="161"/>
        <end position="180"/>
    </location>
</feature>